<dbReference type="OrthoDB" id="823268at2"/>
<proteinExistence type="predicted"/>
<dbReference type="Proteomes" id="UP000295727">
    <property type="component" value="Chromosome 1"/>
</dbReference>
<dbReference type="PANTHER" id="PTHR40202:SF1">
    <property type="entry name" value="HD DOMAIN-CONTAINING PROTEIN"/>
    <property type="match status" value="1"/>
</dbReference>
<dbReference type="AlphaFoldDB" id="A0A4P7CTK4"/>
<dbReference type="CDD" id="cd00077">
    <property type="entry name" value="HDc"/>
    <property type="match status" value="1"/>
</dbReference>
<dbReference type="Gene3D" id="1.10.3210.10">
    <property type="entry name" value="Hypothetical protein af1432"/>
    <property type="match status" value="1"/>
</dbReference>
<dbReference type="InterPro" id="IPR052567">
    <property type="entry name" value="OP_Dioxygenase"/>
</dbReference>
<sequence>MKPAIEAQLNRDNIVAFLGDIFARRGGEEYLGEGVTMAEHMLQAAFLAEQRGESDTIIVAALLHDIGHFVGEFGAFSMSDTHDRYHEQAGAQALQHCFPRVITDCVSLHVAAKRYLCAVDPNYFDKLSPASVHSLRLQGGAMNAAEVAEFSQRPHLQDALTVRLLDDAAKSPGLRTPDFAHYAPLIESIVSAHCGNA</sequence>
<evidence type="ECO:0000313" key="2">
    <source>
        <dbReference type="EMBL" id="QBQ97163.1"/>
    </source>
</evidence>
<dbReference type="InterPro" id="IPR003607">
    <property type="entry name" value="HD/PDEase_dom"/>
</dbReference>
<gene>
    <name evidence="2" type="ORF">E1956_08230</name>
</gene>
<reference evidence="2 3" key="1">
    <citation type="submission" date="2019-03" db="EMBL/GenBank/DDBJ databases">
        <title>Paraburkholderia sp. 7MH5, isolated from subtropical forest soil.</title>
        <authorList>
            <person name="Gao Z.-H."/>
            <person name="Qiu L.-H."/>
        </authorList>
    </citation>
    <scope>NUCLEOTIDE SEQUENCE [LARGE SCALE GENOMIC DNA]</scope>
    <source>
        <strain evidence="2 3">7MH5</strain>
    </source>
</reference>
<name>A0A4P7CTK4_9BURK</name>
<protein>
    <submittedName>
        <fullName evidence="2">HD domain-containing protein</fullName>
    </submittedName>
</protein>
<dbReference type="PANTHER" id="PTHR40202">
    <property type="match status" value="1"/>
</dbReference>
<dbReference type="SUPFAM" id="SSF109604">
    <property type="entry name" value="HD-domain/PDEase-like"/>
    <property type="match status" value="1"/>
</dbReference>
<accession>A0A4P7CTK4</accession>
<dbReference type="InterPro" id="IPR006674">
    <property type="entry name" value="HD_domain"/>
</dbReference>
<dbReference type="RefSeq" id="WP_134748158.1">
    <property type="nucleotide sequence ID" value="NZ_CP038148.1"/>
</dbReference>
<dbReference type="KEGG" id="ppai:E1956_08230"/>
<feature type="domain" description="HD" evidence="1">
    <location>
        <begin position="38"/>
        <end position="97"/>
    </location>
</feature>
<dbReference type="Pfam" id="PF01966">
    <property type="entry name" value="HD"/>
    <property type="match status" value="1"/>
</dbReference>
<keyword evidence="3" id="KW-1185">Reference proteome</keyword>
<dbReference type="EMBL" id="CP038148">
    <property type="protein sequence ID" value="QBQ97163.1"/>
    <property type="molecule type" value="Genomic_DNA"/>
</dbReference>
<evidence type="ECO:0000313" key="3">
    <source>
        <dbReference type="Proteomes" id="UP000295727"/>
    </source>
</evidence>
<evidence type="ECO:0000259" key="1">
    <source>
        <dbReference type="Pfam" id="PF01966"/>
    </source>
</evidence>
<organism evidence="2 3">
    <name type="scientific">Paraburkholderia pallida</name>
    <dbReference type="NCBI Taxonomy" id="2547399"/>
    <lineage>
        <taxon>Bacteria</taxon>
        <taxon>Pseudomonadati</taxon>
        <taxon>Pseudomonadota</taxon>
        <taxon>Betaproteobacteria</taxon>
        <taxon>Burkholderiales</taxon>
        <taxon>Burkholderiaceae</taxon>
        <taxon>Paraburkholderia</taxon>
    </lineage>
</organism>